<dbReference type="SUPFAM" id="SSF56112">
    <property type="entry name" value="Protein kinase-like (PK-like)"/>
    <property type="match status" value="1"/>
</dbReference>
<evidence type="ECO:0000259" key="1">
    <source>
        <dbReference type="PROSITE" id="PS50011"/>
    </source>
</evidence>
<dbReference type="Gene3D" id="1.10.510.10">
    <property type="entry name" value="Transferase(Phosphotransferase) domain 1"/>
    <property type="match status" value="1"/>
</dbReference>
<reference evidence="2 3" key="4">
    <citation type="journal article" date="2011" name="BMC Genomics">
        <title>RNA-Seq improves annotation of protein-coding genes in the cucumber genome.</title>
        <authorList>
            <person name="Li Z."/>
            <person name="Zhang Z."/>
            <person name="Yan P."/>
            <person name="Huang S."/>
            <person name="Fei Z."/>
            <person name="Lin K."/>
        </authorList>
    </citation>
    <scope>NUCLEOTIDE SEQUENCE [LARGE SCALE GENOMIC DNA]</scope>
    <source>
        <strain evidence="3">cv. 9930</strain>
    </source>
</reference>
<dbReference type="InterPro" id="IPR050167">
    <property type="entry name" value="Ser_Thr_protein_kinase"/>
</dbReference>
<dbReference type="OMA" id="CKVIEHK"/>
<reference evidence="2 3" key="2">
    <citation type="journal article" date="2009" name="PLoS ONE">
        <title>An integrated genetic and cytogenetic map of the cucumber genome.</title>
        <authorList>
            <person name="Ren Y."/>
            <person name="Zhang Z."/>
            <person name="Liu J."/>
            <person name="Staub J.E."/>
            <person name="Han Y."/>
            <person name="Cheng Z."/>
            <person name="Li X."/>
            <person name="Lu J."/>
            <person name="Miao H."/>
            <person name="Kang H."/>
            <person name="Xie B."/>
            <person name="Gu X."/>
            <person name="Wang X."/>
            <person name="Du Y."/>
            <person name="Jin W."/>
            <person name="Huang S."/>
        </authorList>
    </citation>
    <scope>NUCLEOTIDE SEQUENCE [LARGE SCALE GENOMIC DNA]</scope>
    <source>
        <strain evidence="3">cv. 9930</strain>
    </source>
</reference>
<reference evidence="2 3" key="3">
    <citation type="journal article" date="2010" name="BMC Genomics">
        <title>Transcriptome sequencing and comparative analysis of cucumber flowers with different sex types.</title>
        <authorList>
            <person name="Guo S."/>
            <person name="Zheng Y."/>
            <person name="Joung J.G."/>
            <person name="Liu S."/>
            <person name="Zhang Z."/>
            <person name="Crasta O.R."/>
            <person name="Sobral B.W."/>
            <person name="Xu Y."/>
            <person name="Huang S."/>
            <person name="Fei Z."/>
        </authorList>
    </citation>
    <scope>NUCLEOTIDE SEQUENCE [LARGE SCALE GENOMIC DNA]</scope>
    <source>
        <strain evidence="3">cv. 9930</strain>
    </source>
</reference>
<evidence type="ECO:0000313" key="2">
    <source>
        <dbReference type="EMBL" id="KGN60070.1"/>
    </source>
</evidence>
<dbReference type="GO" id="GO:0004672">
    <property type="term" value="F:protein kinase activity"/>
    <property type="evidence" value="ECO:0007669"/>
    <property type="project" value="InterPro"/>
</dbReference>
<dbReference type="InterPro" id="IPR001245">
    <property type="entry name" value="Ser-Thr/Tyr_kinase_cat_dom"/>
</dbReference>
<dbReference type="GO" id="GO:0005524">
    <property type="term" value="F:ATP binding"/>
    <property type="evidence" value="ECO:0007669"/>
    <property type="project" value="InterPro"/>
</dbReference>
<reference evidence="2 3" key="1">
    <citation type="journal article" date="2009" name="Nat. Genet.">
        <title>The genome of the cucumber, Cucumis sativus L.</title>
        <authorList>
            <person name="Huang S."/>
            <person name="Li R."/>
            <person name="Zhang Z."/>
            <person name="Li L."/>
            <person name="Gu X."/>
            <person name="Fan W."/>
            <person name="Lucas W.J."/>
            <person name="Wang X."/>
            <person name="Xie B."/>
            <person name="Ni P."/>
            <person name="Ren Y."/>
            <person name="Zhu H."/>
            <person name="Li J."/>
            <person name="Lin K."/>
            <person name="Jin W."/>
            <person name="Fei Z."/>
            <person name="Li G."/>
            <person name="Staub J."/>
            <person name="Kilian A."/>
            <person name="van der Vossen E.A."/>
            <person name="Wu Y."/>
            <person name="Guo J."/>
            <person name="He J."/>
            <person name="Jia Z."/>
            <person name="Ren Y."/>
            <person name="Tian G."/>
            <person name="Lu Y."/>
            <person name="Ruan J."/>
            <person name="Qian W."/>
            <person name="Wang M."/>
            <person name="Huang Q."/>
            <person name="Li B."/>
            <person name="Xuan Z."/>
            <person name="Cao J."/>
            <person name="Asan"/>
            <person name="Wu Z."/>
            <person name="Zhang J."/>
            <person name="Cai Q."/>
            <person name="Bai Y."/>
            <person name="Zhao B."/>
            <person name="Han Y."/>
            <person name="Li Y."/>
            <person name="Li X."/>
            <person name="Wang S."/>
            <person name="Shi Q."/>
            <person name="Liu S."/>
            <person name="Cho W.K."/>
            <person name="Kim J.Y."/>
            <person name="Xu Y."/>
            <person name="Heller-Uszynska K."/>
            <person name="Miao H."/>
            <person name="Cheng Z."/>
            <person name="Zhang S."/>
            <person name="Wu J."/>
            <person name="Yang Y."/>
            <person name="Kang H."/>
            <person name="Li M."/>
            <person name="Liang H."/>
            <person name="Ren X."/>
            <person name="Shi Z."/>
            <person name="Wen M."/>
            <person name="Jian M."/>
            <person name="Yang H."/>
            <person name="Zhang G."/>
            <person name="Yang Z."/>
            <person name="Chen R."/>
            <person name="Liu S."/>
            <person name="Li J."/>
            <person name="Ma L."/>
            <person name="Liu H."/>
            <person name="Zhou Y."/>
            <person name="Zhao J."/>
            <person name="Fang X."/>
            <person name="Li G."/>
            <person name="Fang L."/>
            <person name="Li Y."/>
            <person name="Liu D."/>
            <person name="Zheng H."/>
            <person name="Zhang Y."/>
            <person name="Qin N."/>
            <person name="Li Z."/>
            <person name="Yang G."/>
            <person name="Yang S."/>
            <person name="Bolund L."/>
            <person name="Kristiansen K."/>
            <person name="Zheng H."/>
            <person name="Li S."/>
            <person name="Zhang X."/>
            <person name="Yang H."/>
            <person name="Wang J."/>
            <person name="Sun R."/>
            <person name="Zhang B."/>
            <person name="Jiang S."/>
            <person name="Wang J."/>
            <person name="Du Y."/>
            <person name="Li S."/>
        </authorList>
    </citation>
    <scope>NUCLEOTIDE SEQUENCE [LARGE SCALE GENOMIC DNA]</scope>
    <source>
        <strain evidence="3">cv. 9930</strain>
    </source>
</reference>
<dbReference type="Gramene" id="KGN60070">
    <property type="protein sequence ID" value="KGN60070"/>
    <property type="gene ID" value="Csa_3G875940"/>
</dbReference>
<keyword evidence="3" id="KW-1185">Reference proteome</keyword>
<protein>
    <recommendedName>
        <fullName evidence="1">Protein kinase domain-containing protein</fullName>
    </recommendedName>
</protein>
<evidence type="ECO:0000313" key="3">
    <source>
        <dbReference type="Proteomes" id="UP000029981"/>
    </source>
</evidence>
<dbReference type="Proteomes" id="UP000029981">
    <property type="component" value="Chromosome 3"/>
</dbReference>
<name>A0A0A0LDM8_CUCSA</name>
<dbReference type="InterPro" id="IPR000719">
    <property type="entry name" value="Prot_kinase_dom"/>
</dbReference>
<proteinExistence type="predicted"/>
<organism evidence="2 3">
    <name type="scientific">Cucumis sativus</name>
    <name type="common">Cucumber</name>
    <dbReference type="NCBI Taxonomy" id="3659"/>
    <lineage>
        <taxon>Eukaryota</taxon>
        <taxon>Viridiplantae</taxon>
        <taxon>Streptophyta</taxon>
        <taxon>Embryophyta</taxon>
        <taxon>Tracheophyta</taxon>
        <taxon>Spermatophyta</taxon>
        <taxon>Magnoliopsida</taxon>
        <taxon>eudicotyledons</taxon>
        <taxon>Gunneridae</taxon>
        <taxon>Pentapetalae</taxon>
        <taxon>rosids</taxon>
        <taxon>fabids</taxon>
        <taxon>Cucurbitales</taxon>
        <taxon>Cucurbitaceae</taxon>
        <taxon>Benincaseae</taxon>
        <taxon>Cucumis</taxon>
    </lineage>
</organism>
<dbReference type="PROSITE" id="PS50011">
    <property type="entry name" value="PROTEIN_KINASE_DOM"/>
    <property type="match status" value="1"/>
</dbReference>
<dbReference type="Pfam" id="PF07714">
    <property type="entry name" value="PK_Tyr_Ser-Thr"/>
    <property type="match status" value="1"/>
</dbReference>
<accession>A0A0A0LDM8</accession>
<dbReference type="PANTHER" id="PTHR23257">
    <property type="entry name" value="SERINE-THREONINE PROTEIN KINASE"/>
    <property type="match status" value="1"/>
</dbReference>
<feature type="domain" description="Protein kinase" evidence="1">
    <location>
        <begin position="1"/>
        <end position="62"/>
    </location>
</feature>
<dbReference type="EMBL" id="CM002924">
    <property type="protein sequence ID" value="KGN60070.1"/>
    <property type="molecule type" value="Genomic_DNA"/>
</dbReference>
<dbReference type="PANTHER" id="PTHR23257:SF980">
    <property type="entry name" value="SERINE_THREONINE-PROTEIN KINASE STY46"/>
    <property type="match status" value="1"/>
</dbReference>
<sequence length="62" mass="7083">MFVVGECKVIEHKPYDHKADVYSFGIVLWELLTGQLPYNNLTPLQAAIGVVQKVFPYSHHIK</sequence>
<dbReference type="InterPro" id="IPR011009">
    <property type="entry name" value="Kinase-like_dom_sf"/>
</dbReference>
<dbReference type="AlphaFoldDB" id="A0A0A0LDM8"/>
<gene>
    <name evidence="2" type="ORF">Csa_3G875940</name>
</gene>